<proteinExistence type="predicted"/>
<reference evidence="3 4" key="1">
    <citation type="submission" date="2018-05" db="EMBL/GenBank/DDBJ databases">
        <title>Marinifilum breve JC075T sp. nov., a marine bacterium isolated from Yongle Blue Hole in the South China Sea.</title>
        <authorList>
            <person name="Fu T."/>
        </authorList>
    </citation>
    <scope>NUCLEOTIDE SEQUENCE [LARGE SCALE GENOMIC DNA]</scope>
    <source>
        <strain evidence="3 4">JC075</strain>
    </source>
</reference>
<accession>A0A2V3ZVB2</accession>
<dbReference type="Gene3D" id="1.25.40.10">
    <property type="entry name" value="Tetratricopeptide repeat domain"/>
    <property type="match status" value="1"/>
</dbReference>
<dbReference type="InterPro" id="IPR036737">
    <property type="entry name" value="OmpA-like_sf"/>
</dbReference>
<dbReference type="Proteomes" id="UP000248079">
    <property type="component" value="Unassembled WGS sequence"/>
</dbReference>
<dbReference type="InterPro" id="IPR011659">
    <property type="entry name" value="WD40"/>
</dbReference>
<dbReference type="PROSITE" id="PS51123">
    <property type="entry name" value="OMPA_2"/>
    <property type="match status" value="1"/>
</dbReference>
<dbReference type="SUPFAM" id="SSF49464">
    <property type="entry name" value="Carboxypeptidase regulatory domain-like"/>
    <property type="match status" value="2"/>
</dbReference>
<dbReference type="Pfam" id="PF07676">
    <property type="entry name" value="PD40"/>
    <property type="match status" value="2"/>
</dbReference>
<protein>
    <recommendedName>
        <fullName evidence="2">OmpA-like domain-containing protein</fullName>
    </recommendedName>
</protein>
<comment type="caution">
    <text evidence="3">The sequence shown here is derived from an EMBL/GenBank/DDBJ whole genome shotgun (WGS) entry which is preliminary data.</text>
</comment>
<keyword evidence="1" id="KW-0472">Membrane</keyword>
<evidence type="ECO:0000259" key="2">
    <source>
        <dbReference type="PROSITE" id="PS51123"/>
    </source>
</evidence>
<dbReference type="Gene3D" id="2.60.40.1120">
    <property type="entry name" value="Carboxypeptidase-like, regulatory domain"/>
    <property type="match status" value="2"/>
</dbReference>
<evidence type="ECO:0000313" key="4">
    <source>
        <dbReference type="Proteomes" id="UP000248079"/>
    </source>
</evidence>
<dbReference type="GO" id="GO:0016020">
    <property type="term" value="C:membrane"/>
    <property type="evidence" value="ECO:0007669"/>
    <property type="project" value="UniProtKB-UniRule"/>
</dbReference>
<dbReference type="SUPFAM" id="SSF82171">
    <property type="entry name" value="DPP6 N-terminal domain-like"/>
    <property type="match status" value="1"/>
</dbReference>
<dbReference type="RefSeq" id="WP_110361402.1">
    <property type="nucleotide sequence ID" value="NZ_QFLI01000006.1"/>
</dbReference>
<dbReference type="Pfam" id="PF00691">
    <property type="entry name" value="OmpA"/>
    <property type="match status" value="1"/>
</dbReference>
<dbReference type="SUPFAM" id="SSF103088">
    <property type="entry name" value="OmpA-like"/>
    <property type="match status" value="1"/>
</dbReference>
<dbReference type="EMBL" id="QFLI01000006">
    <property type="protein sequence ID" value="PXX99007.1"/>
    <property type="molecule type" value="Genomic_DNA"/>
</dbReference>
<organism evidence="3 4">
    <name type="scientific">Marinifilum breve</name>
    <dbReference type="NCBI Taxonomy" id="2184082"/>
    <lineage>
        <taxon>Bacteria</taxon>
        <taxon>Pseudomonadati</taxon>
        <taxon>Bacteroidota</taxon>
        <taxon>Bacteroidia</taxon>
        <taxon>Marinilabiliales</taxon>
        <taxon>Marinifilaceae</taxon>
    </lineage>
</organism>
<evidence type="ECO:0000313" key="3">
    <source>
        <dbReference type="EMBL" id="PXX99007.1"/>
    </source>
</evidence>
<evidence type="ECO:0000256" key="1">
    <source>
        <dbReference type="PROSITE-ProRule" id="PRU00473"/>
    </source>
</evidence>
<gene>
    <name evidence="3" type="ORF">DF185_14080</name>
</gene>
<name>A0A2V3ZVB2_9BACT</name>
<dbReference type="InterPro" id="IPR011990">
    <property type="entry name" value="TPR-like_helical_dom_sf"/>
</dbReference>
<keyword evidence="4" id="KW-1185">Reference proteome</keyword>
<dbReference type="Pfam" id="PF13620">
    <property type="entry name" value="CarboxypepD_reg"/>
    <property type="match status" value="1"/>
</dbReference>
<dbReference type="InterPro" id="IPR008969">
    <property type="entry name" value="CarboxyPept-like_regulatory"/>
</dbReference>
<dbReference type="Gene3D" id="3.30.1330.60">
    <property type="entry name" value="OmpA-like domain"/>
    <property type="match status" value="1"/>
</dbReference>
<sequence length="693" mass="79203">MNSKAGINIILVFFLINLGSISSFAQSQLVEKGNRYFKNSEFAHAINYFEKYLESSNDIDVKRKLAECYVNINKDTEALYLLEKLVVDPRANSKDFLSYAHLLKRSRNYTEAKVWFEKYAKLNPRDKNIQNLILSCNLINELEDNQQFIVKPIGINSPQSDFASALYKDGLIFVSGRHNKTSKEIDGRTGEHYLDLYYTEQIGDSFVDPIPFSETFNSKYHEGPACFTPNERFIFFTRNKGHVNLEGKSELNIYTSRFNGKSWDKPELFLFSGRAYSIGHPSISSDGRYLYFISNMKGGYGGTDIYVCRKLGFAWSKPINLGPTVNSSGNEMFPFIGDDNFLYFASDGHIGFGGLDIFKTTFEQNSWTYPVNIGLPFNSEKDDFGFIFKGSKESGYFSSNRRGNDDIFSFIQNPETITAIHGRMVDRYSKKPIPDVDIVLMDNLSREKSTQSSENGMFKIDIFDHKNYSLIVSKPGYKTKRILYFAQNGATPKQLNISMETTPWVKFKGSVVDEFSGRALEQANIELINRSYKINSLCETDDYGEFTQDIDPSKSYDVIIRKDGYFTKVITNYRYQSDQFEQIELQKFNKNENMQLFGVEYEKNSAELSKNTILELDNLANLLIVNPNIAIQIIGYTNFDNGKRDNKIVSLERASQAAEYVISKGITKNRVEYKAEGYDPGKPALTVKLLEAF</sequence>
<feature type="domain" description="OmpA-like" evidence="2">
    <location>
        <begin position="588"/>
        <end position="693"/>
    </location>
</feature>
<dbReference type="Gene3D" id="2.120.10.30">
    <property type="entry name" value="TolB, C-terminal domain"/>
    <property type="match status" value="1"/>
</dbReference>
<dbReference type="InterPro" id="IPR006665">
    <property type="entry name" value="OmpA-like"/>
</dbReference>
<dbReference type="OrthoDB" id="1488841at2"/>
<dbReference type="SUPFAM" id="SSF48452">
    <property type="entry name" value="TPR-like"/>
    <property type="match status" value="1"/>
</dbReference>
<dbReference type="InterPro" id="IPR011042">
    <property type="entry name" value="6-blade_b-propeller_TolB-like"/>
</dbReference>
<dbReference type="AlphaFoldDB" id="A0A2V3ZVB2"/>